<gene>
    <name evidence="1" type="ORF">BDM02DRAFT_3124979</name>
</gene>
<dbReference type="EMBL" id="MU118876">
    <property type="protein sequence ID" value="KAF9641940.1"/>
    <property type="molecule type" value="Genomic_DNA"/>
</dbReference>
<organism evidence="1 2">
    <name type="scientific">Thelephora ganbajun</name>
    <name type="common">Ganba fungus</name>
    <dbReference type="NCBI Taxonomy" id="370292"/>
    <lineage>
        <taxon>Eukaryota</taxon>
        <taxon>Fungi</taxon>
        <taxon>Dikarya</taxon>
        <taxon>Basidiomycota</taxon>
        <taxon>Agaricomycotina</taxon>
        <taxon>Agaricomycetes</taxon>
        <taxon>Thelephorales</taxon>
        <taxon>Thelephoraceae</taxon>
        <taxon>Thelephora</taxon>
    </lineage>
</organism>
<dbReference type="Proteomes" id="UP000886501">
    <property type="component" value="Unassembled WGS sequence"/>
</dbReference>
<evidence type="ECO:0000313" key="1">
    <source>
        <dbReference type="EMBL" id="KAF9641940.1"/>
    </source>
</evidence>
<evidence type="ECO:0000313" key="2">
    <source>
        <dbReference type="Proteomes" id="UP000886501"/>
    </source>
</evidence>
<accession>A0ACB6YXS9</accession>
<proteinExistence type="predicted"/>
<name>A0ACB6YXS9_THEGA</name>
<protein>
    <submittedName>
        <fullName evidence="1">Uncharacterized protein</fullName>
    </submittedName>
</protein>
<reference evidence="1" key="2">
    <citation type="journal article" date="2020" name="Nat. Commun.">
        <title>Large-scale genome sequencing of mycorrhizal fungi provides insights into the early evolution of symbiotic traits.</title>
        <authorList>
            <person name="Miyauchi S."/>
            <person name="Kiss E."/>
            <person name="Kuo A."/>
            <person name="Drula E."/>
            <person name="Kohler A."/>
            <person name="Sanchez-Garcia M."/>
            <person name="Morin E."/>
            <person name="Andreopoulos B."/>
            <person name="Barry K.W."/>
            <person name="Bonito G."/>
            <person name="Buee M."/>
            <person name="Carver A."/>
            <person name="Chen C."/>
            <person name="Cichocki N."/>
            <person name="Clum A."/>
            <person name="Culley D."/>
            <person name="Crous P.W."/>
            <person name="Fauchery L."/>
            <person name="Girlanda M."/>
            <person name="Hayes R.D."/>
            <person name="Keri Z."/>
            <person name="LaButti K."/>
            <person name="Lipzen A."/>
            <person name="Lombard V."/>
            <person name="Magnuson J."/>
            <person name="Maillard F."/>
            <person name="Murat C."/>
            <person name="Nolan M."/>
            <person name="Ohm R.A."/>
            <person name="Pangilinan J."/>
            <person name="Pereira M.F."/>
            <person name="Perotto S."/>
            <person name="Peter M."/>
            <person name="Pfister S."/>
            <person name="Riley R."/>
            <person name="Sitrit Y."/>
            <person name="Stielow J.B."/>
            <person name="Szollosi G."/>
            <person name="Zifcakova L."/>
            <person name="Stursova M."/>
            <person name="Spatafora J.W."/>
            <person name="Tedersoo L."/>
            <person name="Vaario L.M."/>
            <person name="Yamada A."/>
            <person name="Yan M."/>
            <person name="Wang P."/>
            <person name="Xu J."/>
            <person name="Bruns T."/>
            <person name="Baldrian P."/>
            <person name="Vilgalys R."/>
            <person name="Dunand C."/>
            <person name="Henrissat B."/>
            <person name="Grigoriev I.V."/>
            <person name="Hibbett D."/>
            <person name="Nagy L.G."/>
            <person name="Martin F.M."/>
        </authorList>
    </citation>
    <scope>NUCLEOTIDE SEQUENCE</scope>
    <source>
        <strain evidence="1">P2</strain>
    </source>
</reference>
<sequence>MELLSSSPLLASLFVSYANQAAALESTLATPSPESEEWKALQTTISTLEEKTEKLKSENLETVGRLEAAAASQEAFRSQVSSLREVNTTQQDDIKSLRAELTEVKGKHDRLLVESNAERASLQVRVLDLEVQRTELKETVVEQQIKISKLERQSFGGPSIPPKAAAMIETVDLRESENPGARSTAAVPARFAAPQSEKERLMDLTLCSPPSEPSPLSLSTEPIPEAPLKLEVEGGIPATPKLAPTPSLTPIPIFSSGDFPPVLEGASGGGNRLSAATPTIVEDHQIGLTEIAPDQKGENQREVVAEGPSGFGPGRRGKRRGNGIATPTFAPTYAYQGKGWQAKPLFNGLADETPAPVRPRSREPLPTPFFNW</sequence>
<comment type="caution">
    <text evidence="1">The sequence shown here is derived from an EMBL/GenBank/DDBJ whole genome shotgun (WGS) entry which is preliminary data.</text>
</comment>
<reference evidence="1" key="1">
    <citation type="submission" date="2019-10" db="EMBL/GenBank/DDBJ databases">
        <authorList>
            <consortium name="DOE Joint Genome Institute"/>
            <person name="Kuo A."/>
            <person name="Miyauchi S."/>
            <person name="Kiss E."/>
            <person name="Drula E."/>
            <person name="Kohler A."/>
            <person name="Sanchez-Garcia M."/>
            <person name="Andreopoulos B."/>
            <person name="Barry K.W."/>
            <person name="Bonito G."/>
            <person name="Buee M."/>
            <person name="Carver A."/>
            <person name="Chen C."/>
            <person name="Cichocki N."/>
            <person name="Clum A."/>
            <person name="Culley D."/>
            <person name="Crous P.W."/>
            <person name="Fauchery L."/>
            <person name="Girlanda M."/>
            <person name="Hayes R."/>
            <person name="Keri Z."/>
            <person name="Labutti K."/>
            <person name="Lipzen A."/>
            <person name="Lombard V."/>
            <person name="Magnuson J."/>
            <person name="Maillard F."/>
            <person name="Morin E."/>
            <person name="Murat C."/>
            <person name="Nolan M."/>
            <person name="Ohm R."/>
            <person name="Pangilinan J."/>
            <person name="Pereira M."/>
            <person name="Perotto S."/>
            <person name="Peter M."/>
            <person name="Riley R."/>
            <person name="Sitrit Y."/>
            <person name="Stielow B."/>
            <person name="Szollosi G."/>
            <person name="Zifcakova L."/>
            <person name="Stursova M."/>
            <person name="Spatafora J.W."/>
            <person name="Tedersoo L."/>
            <person name="Vaario L.-M."/>
            <person name="Yamada A."/>
            <person name="Yan M."/>
            <person name="Wang P."/>
            <person name="Xu J."/>
            <person name="Bruns T."/>
            <person name="Baldrian P."/>
            <person name="Vilgalys R."/>
            <person name="Henrissat B."/>
            <person name="Grigoriev I.V."/>
            <person name="Hibbett D."/>
            <person name="Nagy L.G."/>
            <person name="Martin F.M."/>
        </authorList>
    </citation>
    <scope>NUCLEOTIDE SEQUENCE</scope>
    <source>
        <strain evidence="1">P2</strain>
    </source>
</reference>
<keyword evidence="2" id="KW-1185">Reference proteome</keyword>